<feature type="transmembrane region" description="Helical" evidence="7">
    <location>
        <begin position="12"/>
        <end position="33"/>
    </location>
</feature>
<evidence type="ECO:0000256" key="2">
    <source>
        <dbReference type="ARBA" id="ARBA00022448"/>
    </source>
</evidence>
<keyword evidence="3" id="KW-1003">Cell membrane</keyword>
<dbReference type="Pfam" id="PF00528">
    <property type="entry name" value="BPD_transp_1"/>
    <property type="match status" value="1"/>
</dbReference>
<feature type="domain" description="ABC transmembrane type-1" evidence="8">
    <location>
        <begin position="70"/>
        <end position="260"/>
    </location>
</feature>
<dbReference type="InterPro" id="IPR035906">
    <property type="entry name" value="MetI-like_sf"/>
</dbReference>
<dbReference type="CDD" id="cd06261">
    <property type="entry name" value="TM_PBP2"/>
    <property type="match status" value="1"/>
</dbReference>
<dbReference type="PANTHER" id="PTHR32243:SF18">
    <property type="entry name" value="INNER MEMBRANE ABC TRANSPORTER PERMEASE PROTEIN YCJP"/>
    <property type="match status" value="1"/>
</dbReference>
<protein>
    <submittedName>
        <fullName evidence="9">Carbohydrate ABC transporter permease</fullName>
    </submittedName>
</protein>
<dbReference type="EMBL" id="JANAVZ010000027">
    <property type="protein sequence ID" value="MCT4334926.1"/>
    <property type="molecule type" value="Genomic_DNA"/>
</dbReference>
<dbReference type="PROSITE" id="PS50928">
    <property type="entry name" value="ABC_TM1"/>
    <property type="match status" value="1"/>
</dbReference>
<keyword evidence="6 7" id="KW-0472">Membrane</keyword>
<evidence type="ECO:0000256" key="3">
    <source>
        <dbReference type="ARBA" id="ARBA00022475"/>
    </source>
</evidence>
<name>A0ABT2KEW7_9RHOB</name>
<feature type="transmembrane region" description="Helical" evidence="7">
    <location>
        <begin position="108"/>
        <end position="127"/>
    </location>
</feature>
<feature type="transmembrane region" description="Helical" evidence="7">
    <location>
        <begin position="237"/>
        <end position="260"/>
    </location>
</feature>
<evidence type="ECO:0000256" key="5">
    <source>
        <dbReference type="ARBA" id="ARBA00022989"/>
    </source>
</evidence>
<comment type="caution">
    <text evidence="9">The sequence shown here is derived from an EMBL/GenBank/DDBJ whole genome shotgun (WGS) entry which is preliminary data.</text>
</comment>
<keyword evidence="2 7" id="KW-0813">Transport</keyword>
<comment type="subcellular location">
    <subcellularLocation>
        <location evidence="1 7">Cell membrane</location>
        <topology evidence="1 7">Multi-pass membrane protein</topology>
    </subcellularLocation>
</comment>
<evidence type="ECO:0000259" key="8">
    <source>
        <dbReference type="PROSITE" id="PS50928"/>
    </source>
</evidence>
<evidence type="ECO:0000256" key="1">
    <source>
        <dbReference type="ARBA" id="ARBA00004651"/>
    </source>
</evidence>
<evidence type="ECO:0000256" key="4">
    <source>
        <dbReference type="ARBA" id="ARBA00022692"/>
    </source>
</evidence>
<dbReference type="InterPro" id="IPR050901">
    <property type="entry name" value="BP-dep_ABC_trans_perm"/>
</dbReference>
<feature type="transmembrane region" description="Helical" evidence="7">
    <location>
        <begin position="74"/>
        <end position="96"/>
    </location>
</feature>
<dbReference type="SUPFAM" id="SSF161098">
    <property type="entry name" value="MetI-like"/>
    <property type="match status" value="1"/>
</dbReference>
<evidence type="ECO:0000313" key="10">
    <source>
        <dbReference type="Proteomes" id="UP001320702"/>
    </source>
</evidence>
<evidence type="ECO:0000313" key="9">
    <source>
        <dbReference type="EMBL" id="MCT4334926.1"/>
    </source>
</evidence>
<evidence type="ECO:0000256" key="7">
    <source>
        <dbReference type="RuleBase" id="RU363032"/>
    </source>
</evidence>
<gene>
    <name evidence="9" type="ORF">MU516_19000</name>
</gene>
<dbReference type="Gene3D" id="1.10.3720.10">
    <property type="entry name" value="MetI-like"/>
    <property type="match status" value="1"/>
</dbReference>
<proteinExistence type="inferred from homology"/>
<feature type="transmembrane region" description="Helical" evidence="7">
    <location>
        <begin position="195"/>
        <end position="217"/>
    </location>
</feature>
<keyword evidence="4 7" id="KW-0812">Transmembrane</keyword>
<reference evidence="9 10" key="1">
    <citation type="submission" date="2022-04" db="EMBL/GenBank/DDBJ databases">
        <title>Paracoccus sp. YLB-12 draft genome sequence.</title>
        <authorList>
            <person name="Yu L."/>
        </authorList>
    </citation>
    <scope>NUCLEOTIDE SEQUENCE [LARGE SCALE GENOMIC DNA]</scope>
    <source>
        <strain evidence="9 10">YLB-12</strain>
    </source>
</reference>
<evidence type="ECO:0000256" key="6">
    <source>
        <dbReference type="ARBA" id="ARBA00023136"/>
    </source>
</evidence>
<sequence>MIDRRTGYRFALGRLMMIVLLCFALLPVLWSIVLTFRPKISLFTPIWEAPLAWSLDNFGALARSDFPAALINSLITAGGATILALIVGIPAGFALAKGGLRGTFQTSWALLLLRMAPPIGIVLPLFLTYLNLGLLNTRVGLTFAYMSLTLPFVVWSMWTSFSQIPSELIEAAAIDGATLPQILWKIVLPLSRPGVVAAAILGFLLAWNDFFFALILTRGQTATAPVAIMNFVSYASVEWGAIALATIVLTLPIVPVIMFANRYIVQSLGGAVKG</sequence>
<organism evidence="9 10">
    <name type="scientific">Paracoccus maritimus</name>
    <dbReference type="NCBI Taxonomy" id="2933292"/>
    <lineage>
        <taxon>Bacteria</taxon>
        <taxon>Pseudomonadati</taxon>
        <taxon>Pseudomonadota</taxon>
        <taxon>Alphaproteobacteria</taxon>
        <taxon>Rhodobacterales</taxon>
        <taxon>Paracoccaceae</taxon>
        <taxon>Paracoccus</taxon>
    </lineage>
</organism>
<dbReference type="PANTHER" id="PTHR32243">
    <property type="entry name" value="MALTOSE TRANSPORT SYSTEM PERMEASE-RELATED"/>
    <property type="match status" value="1"/>
</dbReference>
<dbReference type="Proteomes" id="UP001320702">
    <property type="component" value="Unassembled WGS sequence"/>
</dbReference>
<comment type="similarity">
    <text evidence="7">Belongs to the binding-protein-dependent transport system permease family.</text>
</comment>
<dbReference type="RefSeq" id="WP_260278787.1">
    <property type="nucleotide sequence ID" value="NZ_JANAVZ010000027.1"/>
</dbReference>
<feature type="transmembrane region" description="Helical" evidence="7">
    <location>
        <begin position="139"/>
        <end position="158"/>
    </location>
</feature>
<keyword evidence="5 7" id="KW-1133">Transmembrane helix</keyword>
<keyword evidence="10" id="KW-1185">Reference proteome</keyword>
<accession>A0ABT2KEW7</accession>
<dbReference type="InterPro" id="IPR000515">
    <property type="entry name" value="MetI-like"/>
</dbReference>